<dbReference type="SMART" id="SM00283">
    <property type="entry name" value="MA"/>
    <property type="match status" value="1"/>
</dbReference>
<dbReference type="InterPro" id="IPR033480">
    <property type="entry name" value="sCache_2"/>
</dbReference>
<dbReference type="InterPro" id="IPR003660">
    <property type="entry name" value="HAMP_dom"/>
</dbReference>
<gene>
    <name evidence="12" type="ORF">DKZ56_02270</name>
</gene>
<evidence type="ECO:0000256" key="6">
    <source>
        <dbReference type="ARBA" id="ARBA00023224"/>
    </source>
</evidence>
<dbReference type="Pfam" id="PF17200">
    <property type="entry name" value="sCache_2"/>
    <property type="match status" value="1"/>
</dbReference>
<feature type="domain" description="HAMP" evidence="11">
    <location>
        <begin position="225"/>
        <end position="278"/>
    </location>
</feature>
<feature type="transmembrane region" description="Helical" evidence="9">
    <location>
        <begin position="14"/>
        <end position="35"/>
    </location>
</feature>
<comment type="subcellular location">
    <subcellularLocation>
        <location evidence="1">Cell membrane</location>
        <topology evidence="1">Multi-pass membrane protein</topology>
    </subcellularLocation>
</comment>
<keyword evidence="4 9" id="KW-1133">Transmembrane helix</keyword>
<keyword evidence="6 8" id="KW-0807">Transducer</keyword>
<dbReference type="GO" id="GO:0007165">
    <property type="term" value="P:signal transduction"/>
    <property type="evidence" value="ECO:0007669"/>
    <property type="project" value="UniProtKB-KW"/>
</dbReference>
<dbReference type="Proteomes" id="UP000291151">
    <property type="component" value="Chromosome"/>
</dbReference>
<comment type="similarity">
    <text evidence="7">Belongs to the methyl-accepting chemotaxis (MCP) protein family.</text>
</comment>
<evidence type="ECO:0000256" key="4">
    <source>
        <dbReference type="ARBA" id="ARBA00022989"/>
    </source>
</evidence>
<dbReference type="PROSITE" id="PS50885">
    <property type="entry name" value="HAMP"/>
    <property type="match status" value="1"/>
</dbReference>
<dbReference type="AlphaFoldDB" id="A0A4P6USG8"/>
<evidence type="ECO:0000259" key="10">
    <source>
        <dbReference type="PROSITE" id="PS50111"/>
    </source>
</evidence>
<dbReference type="PANTHER" id="PTHR32089:SF114">
    <property type="entry name" value="METHYL-ACCEPTING CHEMOTAXIS PROTEIN MCPB"/>
    <property type="match status" value="1"/>
</dbReference>
<evidence type="ECO:0000256" key="7">
    <source>
        <dbReference type="ARBA" id="ARBA00029447"/>
    </source>
</evidence>
<dbReference type="CDD" id="cd06225">
    <property type="entry name" value="HAMP"/>
    <property type="match status" value="1"/>
</dbReference>
<keyword evidence="3 9" id="KW-0812">Transmembrane</keyword>
<proteinExistence type="inferred from homology"/>
<evidence type="ECO:0000313" key="12">
    <source>
        <dbReference type="EMBL" id="QBK24808.1"/>
    </source>
</evidence>
<dbReference type="Pfam" id="PF00672">
    <property type="entry name" value="HAMP"/>
    <property type="match status" value="1"/>
</dbReference>
<evidence type="ECO:0000256" key="1">
    <source>
        <dbReference type="ARBA" id="ARBA00004651"/>
    </source>
</evidence>
<dbReference type="Pfam" id="PF00015">
    <property type="entry name" value="MCPsignal"/>
    <property type="match status" value="1"/>
</dbReference>
<evidence type="ECO:0000313" key="13">
    <source>
        <dbReference type="Proteomes" id="UP000291151"/>
    </source>
</evidence>
<keyword evidence="5 9" id="KW-0472">Membrane</keyword>
<keyword evidence="13" id="KW-1185">Reference proteome</keyword>
<dbReference type="GO" id="GO:0005886">
    <property type="term" value="C:plasma membrane"/>
    <property type="evidence" value="ECO:0007669"/>
    <property type="project" value="UniProtKB-SubCell"/>
</dbReference>
<feature type="domain" description="Methyl-accepting transducer" evidence="10">
    <location>
        <begin position="297"/>
        <end position="547"/>
    </location>
</feature>
<dbReference type="PROSITE" id="PS51257">
    <property type="entry name" value="PROKAR_LIPOPROTEIN"/>
    <property type="match status" value="1"/>
</dbReference>
<feature type="transmembrane region" description="Helical" evidence="9">
    <location>
        <begin position="201"/>
        <end position="224"/>
    </location>
</feature>
<organism evidence="12 13">
    <name type="scientific">Ureibacillus thermophilus</name>
    <dbReference type="NCBI Taxonomy" id="367743"/>
    <lineage>
        <taxon>Bacteria</taxon>
        <taxon>Bacillati</taxon>
        <taxon>Bacillota</taxon>
        <taxon>Bacilli</taxon>
        <taxon>Bacillales</taxon>
        <taxon>Caryophanaceae</taxon>
        <taxon>Ureibacillus</taxon>
    </lineage>
</organism>
<accession>A0A4P6USG8</accession>
<dbReference type="Gene3D" id="3.30.450.20">
    <property type="entry name" value="PAS domain"/>
    <property type="match status" value="1"/>
</dbReference>
<dbReference type="InterPro" id="IPR004089">
    <property type="entry name" value="MCPsignal_dom"/>
</dbReference>
<dbReference type="SMART" id="SM00304">
    <property type="entry name" value="HAMP"/>
    <property type="match status" value="1"/>
</dbReference>
<dbReference type="SUPFAM" id="SSF58104">
    <property type="entry name" value="Methyl-accepting chemotaxis protein (MCP) signaling domain"/>
    <property type="match status" value="1"/>
</dbReference>
<name>A0A4P6USG8_9BACL</name>
<evidence type="ECO:0000256" key="5">
    <source>
        <dbReference type="ARBA" id="ARBA00023136"/>
    </source>
</evidence>
<evidence type="ECO:0000256" key="9">
    <source>
        <dbReference type="SAM" id="Phobius"/>
    </source>
</evidence>
<evidence type="ECO:0000259" key="11">
    <source>
        <dbReference type="PROSITE" id="PS50885"/>
    </source>
</evidence>
<evidence type="ECO:0000256" key="3">
    <source>
        <dbReference type="ARBA" id="ARBA00022692"/>
    </source>
</evidence>
<dbReference type="PANTHER" id="PTHR32089">
    <property type="entry name" value="METHYL-ACCEPTING CHEMOTAXIS PROTEIN MCPB"/>
    <property type="match status" value="1"/>
</dbReference>
<dbReference type="SMART" id="SM01049">
    <property type="entry name" value="Cache_2"/>
    <property type="match status" value="1"/>
</dbReference>
<reference evidence="12 13" key="1">
    <citation type="submission" date="2019-02" db="EMBL/GenBank/DDBJ databases">
        <title>Ureibacillus thermophilus.</title>
        <authorList>
            <person name="Sunny J.S."/>
            <person name="Natarajan A."/>
            <person name="Saleena L.M."/>
        </authorList>
    </citation>
    <scope>NUCLEOTIDE SEQUENCE [LARGE SCALE GENOMIC DNA]</scope>
    <source>
        <strain evidence="12 13">LM102</strain>
    </source>
</reference>
<sequence>MVDRIKNMKIKNKLIFISSILLIVPLIIVSCINYYETRDHLNELGKTNLSNSVEMTLEMMNGLAQSVDKGEISLEEAQERVKEAILGSKNSDGTRSINENFDLGEHGYIFIVDEKGTLVAHPSKEGSNIWDDKDSKGNQYIQEIIKAAQSGGGFVYYDYPLIGNESQIEEKVAYSKIDENWGWVVAASTYMMDFNQPANTVLFVNIITLLAAVVIGFIIIWTFASSMSKRIQNVTERMKLLANADLSQEPLKIQTKDETGQLANAMNEMQANLKNMLEKIAENAEILSSSSEELTHSANEVKLGTRQIVTTMEEIAQGAEKQADNASELSSIATNFATTSQEASNHGGRVQRRAEKILTLTNEGSHLMETSSKQMKMIDHIVRESVNKVNELHTQVQEISQLVFIIRDIAEQTNLLSLNAAIEAARAGEHGKGFAVVAEEVRKLAEQVALSVTDITKIVRNIQNEFGMVTAALTEGYKEVEQGSNQIQTTHKTFMTIQDALKEMVDSIMAVADNLSKIADDSQEMSSSIQEIAAISEEAAAGIEETTAAAEETSSSMEEISASAEQLANLAEELNQLVQQFKL</sequence>
<protein>
    <submittedName>
        <fullName evidence="12">HAMP domain-containing protein</fullName>
    </submittedName>
</protein>
<dbReference type="CDD" id="cd11386">
    <property type="entry name" value="MCP_signal"/>
    <property type="match status" value="1"/>
</dbReference>
<dbReference type="Gene3D" id="1.10.287.950">
    <property type="entry name" value="Methyl-accepting chemotaxis protein"/>
    <property type="match status" value="1"/>
</dbReference>
<keyword evidence="2" id="KW-1003">Cell membrane</keyword>
<dbReference type="KEGG" id="uth:DKZ56_02270"/>
<evidence type="ECO:0000256" key="8">
    <source>
        <dbReference type="PROSITE-ProRule" id="PRU00284"/>
    </source>
</evidence>
<dbReference type="PROSITE" id="PS50111">
    <property type="entry name" value="CHEMOTAXIS_TRANSDUC_2"/>
    <property type="match status" value="1"/>
</dbReference>
<dbReference type="CDD" id="cd18774">
    <property type="entry name" value="PDC2_HK_sensor"/>
    <property type="match status" value="1"/>
</dbReference>
<evidence type="ECO:0000256" key="2">
    <source>
        <dbReference type="ARBA" id="ARBA00022475"/>
    </source>
</evidence>
<dbReference type="EMBL" id="CP036528">
    <property type="protein sequence ID" value="QBK24808.1"/>
    <property type="molecule type" value="Genomic_DNA"/>
</dbReference>